<name>A0ABX1R4N5_9ALTE</name>
<organism evidence="2 3">
    <name type="scientific">Alteromonas ponticola</name>
    <dbReference type="NCBI Taxonomy" id="2720613"/>
    <lineage>
        <taxon>Bacteria</taxon>
        <taxon>Pseudomonadati</taxon>
        <taxon>Pseudomonadota</taxon>
        <taxon>Gammaproteobacteria</taxon>
        <taxon>Alteromonadales</taxon>
        <taxon>Alteromonadaceae</taxon>
        <taxon>Alteromonas/Salinimonas group</taxon>
        <taxon>Alteromonas</taxon>
    </lineage>
</organism>
<gene>
    <name evidence="2" type="ORF">HCJ96_08565</name>
</gene>
<sequence>MLRVLAACVLFFTVAVVASESVVDTERNRLIPIQLSLPSDKYTCSETSRCPVAFLSAGYGVPHTKYQFLAQTFSQLGYLVVAIGHELAGDPPLAVSGNLFEARAENWQRGADTLRVVRRELGQKYPEFNFDNLTLAGHSNGGDISAWLALESSPFVTKLITLDHRRVPLPRSNSVDILSIRASDFEADEGVLPTKSEQAEYGSCILEIPRSRHNDMSDYGPASLASHIQAIVHRWVTDDSCYLHE</sequence>
<dbReference type="Proteomes" id="UP000709336">
    <property type="component" value="Unassembled WGS sequence"/>
</dbReference>
<feature type="chain" id="PRO_5046403793" evidence="1">
    <location>
        <begin position="19"/>
        <end position="245"/>
    </location>
</feature>
<accession>A0ABX1R4N5</accession>
<feature type="signal peptide" evidence="1">
    <location>
        <begin position="1"/>
        <end position="18"/>
    </location>
</feature>
<evidence type="ECO:0000313" key="2">
    <source>
        <dbReference type="EMBL" id="NMH60067.1"/>
    </source>
</evidence>
<dbReference type="GO" id="GO:0016787">
    <property type="term" value="F:hydrolase activity"/>
    <property type="evidence" value="ECO:0007669"/>
    <property type="project" value="UniProtKB-KW"/>
</dbReference>
<evidence type="ECO:0000256" key="1">
    <source>
        <dbReference type="SAM" id="SignalP"/>
    </source>
</evidence>
<dbReference type="RefSeq" id="WP_169210625.1">
    <property type="nucleotide sequence ID" value="NZ_JAATNW010000004.1"/>
</dbReference>
<reference evidence="2 3" key="1">
    <citation type="submission" date="2020-03" db="EMBL/GenBank/DDBJ databases">
        <title>Alteromonas ponticola sp. nov., isolated from seawater.</title>
        <authorList>
            <person name="Yoon J.-H."/>
            <person name="Kim Y.-O."/>
        </authorList>
    </citation>
    <scope>NUCLEOTIDE SEQUENCE [LARGE SCALE GENOMIC DNA]</scope>
    <source>
        <strain evidence="2 3">MYP5</strain>
    </source>
</reference>
<keyword evidence="2" id="KW-0378">Hydrolase</keyword>
<protein>
    <submittedName>
        <fullName evidence="2">Alpha/beta hydrolase</fullName>
    </submittedName>
</protein>
<dbReference type="Gene3D" id="3.40.50.1820">
    <property type="entry name" value="alpha/beta hydrolase"/>
    <property type="match status" value="1"/>
</dbReference>
<keyword evidence="1" id="KW-0732">Signal</keyword>
<evidence type="ECO:0000313" key="3">
    <source>
        <dbReference type="Proteomes" id="UP000709336"/>
    </source>
</evidence>
<dbReference type="EMBL" id="JAATNW010000004">
    <property type="protein sequence ID" value="NMH60067.1"/>
    <property type="molecule type" value="Genomic_DNA"/>
</dbReference>
<dbReference type="InterPro" id="IPR029058">
    <property type="entry name" value="AB_hydrolase_fold"/>
</dbReference>
<dbReference type="SUPFAM" id="SSF53474">
    <property type="entry name" value="alpha/beta-Hydrolases"/>
    <property type="match status" value="1"/>
</dbReference>
<keyword evidence="3" id="KW-1185">Reference proteome</keyword>
<comment type="caution">
    <text evidence="2">The sequence shown here is derived from an EMBL/GenBank/DDBJ whole genome shotgun (WGS) entry which is preliminary data.</text>
</comment>
<proteinExistence type="predicted"/>